<feature type="transmembrane region" description="Helical" evidence="1">
    <location>
        <begin position="27"/>
        <end position="44"/>
    </location>
</feature>
<dbReference type="RefSeq" id="WP_189485480.1">
    <property type="nucleotide sequence ID" value="NZ_BMZB01000001.1"/>
</dbReference>
<name>A0A918PZV5_9CAUL</name>
<comment type="caution">
    <text evidence="2">The sequence shown here is derived from an EMBL/GenBank/DDBJ whole genome shotgun (WGS) entry which is preliminary data.</text>
</comment>
<organism evidence="2 3">
    <name type="scientific">Asticcacaulis endophyticus</name>
    <dbReference type="NCBI Taxonomy" id="1395890"/>
    <lineage>
        <taxon>Bacteria</taxon>
        <taxon>Pseudomonadati</taxon>
        <taxon>Pseudomonadota</taxon>
        <taxon>Alphaproteobacteria</taxon>
        <taxon>Caulobacterales</taxon>
        <taxon>Caulobacteraceae</taxon>
        <taxon>Asticcacaulis</taxon>
    </lineage>
</organism>
<keyword evidence="3" id="KW-1185">Reference proteome</keyword>
<evidence type="ECO:0000313" key="3">
    <source>
        <dbReference type="Proteomes" id="UP000662572"/>
    </source>
</evidence>
<dbReference type="AlphaFoldDB" id="A0A918PZV5"/>
<keyword evidence="1" id="KW-0812">Transmembrane</keyword>
<keyword evidence="1" id="KW-0472">Membrane</keyword>
<evidence type="ECO:0000256" key="1">
    <source>
        <dbReference type="SAM" id="Phobius"/>
    </source>
</evidence>
<keyword evidence="1" id="KW-1133">Transmembrane helix</keyword>
<dbReference type="EMBL" id="BMZB01000001">
    <property type="protein sequence ID" value="GGZ27880.1"/>
    <property type="molecule type" value="Genomic_DNA"/>
</dbReference>
<sequence length="46" mass="5407">MGRAETIWKLPQIVLRRAFGHLTRRDYHLAMLIFLSVFIFAFVANS</sequence>
<protein>
    <submittedName>
        <fullName evidence="2">Uncharacterized protein</fullName>
    </submittedName>
</protein>
<reference evidence="2" key="2">
    <citation type="submission" date="2020-09" db="EMBL/GenBank/DDBJ databases">
        <authorList>
            <person name="Sun Q."/>
            <person name="Kim S."/>
        </authorList>
    </citation>
    <scope>NUCLEOTIDE SEQUENCE</scope>
    <source>
        <strain evidence="2">KCTC 32296</strain>
    </source>
</reference>
<gene>
    <name evidence="2" type="ORF">GCM10011273_12000</name>
</gene>
<dbReference type="Proteomes" id="UP000662572">
    <property type="component" value="Unassembled WGS sequence"/>
</dbReference>
<accession>A0A918PZV5</accession>
<evidence type="ECO:0000313" key="2">
    <source>
        <dbReference type="EMBL" id="GGZ27880.1"/>
    </source>
</evidence>
<proteinExistence type="predicted"/>
<reference evidence="2" key="1">
    <citation type="journal article" date="2014" name="Int. J. Syst. Evol. Microbiol.">
        <title>Complete genome sequence of Corynebacterium casei LMG S-19264T (=DSM 44701T), isolated from a smear-ripened cheese.</title>
        <authorList>
            <consortium name="US DOE Joint Genome Institute (JGI-PGF)"/>
            <person name="Walter F."/>
            <person name="Albersmeier A."/>
            <person name="Kalinowski J."/>
            <person name="Ruckert C."/>
        </authorList>
    </citation>
    <scope>NUCLEOTIDE SEQUENCE</scope>
    <source>
        <strain evidence="2">KCTC 32296</strain>
    </source>
</reference>